<evidence type="ECO:0000259" key="1">
    <source>
        <dbReference type="PROSITE" id="PS51819"/>
    </source>
</evidence>
<evidence type="ECO:0000313" key="3">
    <source>
        <dbReference type="Proteomes" id="UP001499987"/>
    </source>
</evidence>
<dbReference type="PROSITE" id="PS51819">
    <property type="entry name" value="VOC"/>
    <property type="match status" value="1"/>
</dbReference>
<dbReference type="InterPro" id="IPR004360">
    <property type="entry name" value="Glyas_Fos-R_dOase_dom"/>
</dbReference>
<organism evidence="2 3">
    <name type="scientific">Kitasatospora arboriphila</name>
    <dbReference type="NCBI Taxonomy" id="258052"/>
    <lineage>
        <taxon>Bacteria</taxon>
        <taxon>Bacillati</taxon>
        <taxon>Actinomycetota</taxon>
        <taxon>Actinomycetes</taxon>
        <taxon>Kitasatosporales</taxon>
        <taxon>Streptomycetaceae</taxon>
        <taxon>Kitasatospora</taxon>
    </lineage>
</organism>
<dbReference type="PANTHER" id="PTHR21366:SF14">
    <property type="entry name" value="GLYOXALASE DOMAIN-CONTAINING PROTEIN 5"/>
    <property type="match status" value="1"/>
</dbReference>
<gene>
    <name evidence="2" type="ORF">GCM10009663_40660</name>
</gene>
<dbReference type="InterPro" id="IPR050383">
    <property type="entry name" value="GlyoxalaseI/FosfomycinResist"/>
</dbReference>
<dbReference type="InterPro" id="IPR029068">
    <property type="entry name" value="Glyas_Bleomycin-R_OHBP_Dase"/>
</dbReference>
<dbReference type="EMBL" id="BAAALD010000038">
    <property type="protein sequence ID" value="GAA1092792.1"/>
    <property type="molecule type" value="Genomic_DNA"/>
</dbReference>
<dbReference type="Proteomes" id="UP001499987">
    <property type="component" value="Unassembled WGS sequence"/>
</dbReference>
<proteinExistence type="predicted"/>
<comment type="caution">
    <text evidence="2">The sequence shown here is derived from an EMBL/GenBank/DDBJ whole genome shotgun (WGS) entry which is preliminary data.</text>
</comment>
<protein>
    <submittedName>
        <fullName evidence="2">VOC family protein</fullName>
    </submittedName>
</protein>
<dbReference type="RefSeq" id="WP_344625080.1">
    <property type="nucleotide sequence ID" value="NZ_BAAALD010000038.1"/>
</dbReference>
<sequence length="139" mass="15198">MPYELDHVVLWVADPVRSAAFYRDVVGLEPVRLAEFEKGLAPFVSMRVTERTLIDLVPLTVAPQLNAAPGAEGSAGNRLNHVCLATSEQEFEALRTRLEAGGHPVTPYAENSFGARGTAPRTYYFADPDGNVLEARHYG</sequence>
<feature type="domain" description="VOC" evidence="1">
    <location>
        <begin position="4"/>
        <end position="138"/>
    </location>
</feature>
<dbReference type="Pfam" id="PF00903">
    <property type="entry name" value="Glyoxalase"/>
    <property type="match status" value="1"/>
</dbReference>
<reference evidence="2 3" key="1">
    <citation type="journal article" date="2019" name="Int. J. Syst. Evol. Microbiol.">
        <title>The Global Catalogue of Microorganisms (GCM) 10K type strain sequencing project: providing services to taxonomists for standard genome sequencing and annotation.</title>
        <authorList>
            <consortium name="The Broad Institute Genomics Platform"/>
            <consortium name="The Broad Institute Genome Sequencing Center for Infectious Disease"/>
            <person name="Wu L."/>
            <person name="Ma J."/>
        </authorList>
    </citation>
    <scope>NUCLEOTIDE SEQUENCE [LARGE SCALE GENOMIC DNA]</scope>
    <source>
        <strain evidence="2 3">JCM 13002</strain>
    </source>
</reference>
<dbReference type="Gene3D" id="3.10.180.10">
    <property type="entry name" value="2,3-Dihydroxybiphenyl 1,2-Dioxygenase, domain 1"/>
    <property type="match status" value="1"/>
</dbReference>
<dbReference type="SUPFAM" id="SSF54593">
    <property type="entry name" value="Glyoxalase/Bleomycin resistance protein/Dihydroxybiphenyl dioxygenase"/>
    <property type="match status" value="1"/>
</dbReference>
<dbReference type="InterPro" id="IPR037523">
    <property type="entry name" value="VOC_core"/>
</dbReference>
<keyword evidence="3" id="KW-1185">Reference proteome</keyword>
<dbReference type="PANTHER" id="PTHR21366">
    <property type="entry name" value="GLYOXALASE FAMILY PROTEIN"/>
    <property type="match status" value="1"/>
</dbReference>
<name>A0ABN1TMV2_9ACTN</name>
<accession>A0ABN1TMV2</accession>
<evidence type="ECO:0000313" key="2">
    <source>
        <dbReference type="EMBL" id="GAA1092792.1"/>
    </source>
</evidence>